<reference evidence="2 3" key="1">
    <citation type="submission" date="2017-06" db="EMBL/GenBank/DDBJ databases">
        <authorList>
            <person name="Kim H.J."/>
            <person name="Triplett B.A."/>
        </authorList>
    </citation>
    <scope>NUCLEOTIDE SEQUENCE [LARGE SCALE GENOMIC DNA]</scope>
    <source>
        <strain evidence="2 3">DSM 43151</strain>
    </source>
</reference>
<feature type="transmembrane region" description="Helical" evidence="1">
    <location>
        <begin position="144"/>
        <end position="162"/>
    </location>
</feature>
<proteinExistence type="predicted"/>
<keyword evidence="1" id="KW-0472">Membrane</keyword>
<keyword evidence="1" id="KW-0812">Transmembrane</keyword>
<sequence length="221" mass="23501">MLSAFFGLIAVAQLVLLALVIAMRRRRPDWALSLLILVILALIWDNAVIAIGGTLGEGEPLRTLSVPRYVTHGLLVPLLIMVGVGLARRYGIQSLAGRAVPAVFGAFTAALIVAGIWLDVIDLDLEPTRYADTLRYTNAASHGAPIPAVVTILVLIGIALLVRARQPWLLAGAVAMFVAAAAGALAFWIGNVGELLLILSIWWTAEHTSSPSSSFPAAIRR</sequence>
<keyword evidence="1" id="KW-1133">Transmembrane helix</keyword>
<dbReference type="AlphaFoldDB" id="A0A239BNF0"/>
<feature type="transmembrane region" description="Helical" evidence="1">
    <location>
        <begin position="99"/>
        <end position="118"/>
    </location>
</feature>
<dbReference type="Proteomes" id="UP000198415">
    <property type="component" value="Unassembled WGS sequence"/>
</dbReference>
<keyword evidence="3" id="KW-1185">Reference proteome</keyword>
<evidence type="ECO:0000256" key="1">
    <source>
        <dbReference type="SAM" id="Phobius"/>
    </source>
</evidence>
<gene>
    <name evidence="2" type="ORF">SAMN06264365_11014</name>
</gene>
<protein>
    <submittedName>
        <fullName evidence="2">Uncharacterized protein</fullName>
    </submittedName>
</protein>
<name>A0A239BNF0_9ACTN</name>
<evidence type="ECO:0000313" key="2">
    <source>
        <dbReference type="EMBL" id="SNS09179.1"/>
    </source>
</evidence>
<feature type="transmembrane region" description="Helical" evidence="1">
    <location>
        <begin position="169"/>
        <end position="189"/>
    </location>
</feature>
<feature type="transmembrane region" description="Helical" evidence="1">
    <location>
        <begin position="69"/>
        <end position="87"/>
    </location>
</feature>
<feature type="transmembrane region" description="Helical" evidence="1">
    <location>
        <begin position="6"/>
        <end position="23"/>
    </location>
</feature>
<dbReference type="EMBL" id="FZNR01000010">
    <property type="protein sequence ID" value="SNS09179.1"/>
    <property type="molecule type" value="Genomic_DNA"/>
</dbReference>
<feature type="transmembrane region" description="Helical" evidence="1">
    <location>
        <begin position="30"/>
        <end position="49"/>
    </location>
</feature>
<evidence type="ECO:0000313" key="3">
    <source>
        <dbReference type="Proteomes" id="UP000198415"/>
    </source>
</evidence>
<accession>A0A239BNF0</accession>
<organism evidence="2 3">
    <name type="scientific">Actinoplanes regularis</name>
    <dbReference type="NCBI Taxonomy" id="52697"/>
    <lineage>
        <taxon>Bacteria</taxon>
        <taxon>Bacillati</taxon>
        <taxon>Actinomycetota</taxon>
        <taxon>Actinomycetes</taxon>
        <taxon>Micromonosporales</taxon>
        <taxon>Micromonosporaceae</taxon>
        <taxon>Actinoplanes</taxon>
    </lineage>
</organism>